<dbReference type="GO" id="GO:0022857">
    <property type="term" value="F:transmembrane transporter activity"/>
    <property type="evidence" value="ECO:0007669"/>
    <property type="project" value="InterPro"/>
</dbReference>
<feature type="transmembrane region" description="Helical" evidence="6">
    <location>
        <begin position="36"/>
        <end position="57"/>
    </location>
</feature>
<organism evidence="7 8">
    <name type="scientific">Daphnia sinensis</name>
    <dbReference type="NCBI Taxonomy" id="1820382"/>
    <lineage>
        <taxon>Eukaryota</taxon>
        <taxon>Metazoa</taxon>
        <taxon>Ecdysozoa</taxon>
        <taxon>Arthropoda</taxon>
        <taxon>Crustacea</taxon>
        <taxon>Branchiopoda</taxon>
        <taxon>Diplostraca</taxon>
        <taxon>Cladocera</taxon>
        <taxon>Anomopoda</taxon>
        <taxon>Daphniidae</taxon>
        <taxon>Daphnia</taxon>
        <taxon>Daphnia similis group</taxon>
    </lineage>
</organism>
<evidence type="ECO:0000256" key="4">
    <source>
        <dbReference type="ARBA" id="ARBA00022989"/>
    </source>
</evidence>
<keyword evidence="8" id="KW-1185">Reference proteome</keyword>
<feature type="transmembrane region" description="Helical" evidence="6">
    <location>
        <begin position="224"/>
        <end position="248"/>
    </location>
</feature>
<name>A0AAD5LFS6_9CRUS</name>
<feature type="transmembrane region" description="Helical" evidence="6">
    <location>
        <begin position="396"/>
        <end position="419"/>
    </location>
</feature>
<gene>
    <name evidence="7" type="ORF">GHT06_016702</name>
</gene>
<evidence type="ECO:0000313" key="7">
    <source>
        <dbReference type="EMBL" id="KAI9556908.1"/>
    </source>
</evidence>
<feature type="transmembrane region" description="Helical" evidence="6">
    <location>
        <begin position="196"/>
        <end position="218"/>
    </location>
</feature>
<feature type="transmembrane region" description="Helical" evidence="6">
    <location>
        <begin position="130"/>
        <end position="150"/>
    </location>
</feature>
<dbReference type="Gene3D" id="1.20.1250.20">
    <property type="entry name" value="MFS general substrate transporter like domains"/>
    <property type="match status" value="1"/>
</dbReference>
<keyword evidence="3 6" id="KW-0812">Transmembrane</keyword>
<evidence type="ECO:0000256" key="5">
    <source>
        <dbReference type="ARBA" id="ARBA00023136"/>
    </source>
</evidence>
<evidence type="ECO:0000256" key="2">
    <source>
        <dbReference type="ARBA" id="ARBA00004236"/>
    </source>
</evidence>
<feature type="transmembrane region" description="Helical" evidence="6">
    <location>
        <begin position="98"/>
        <end position="118"/>
    </location>
</feature>
<comment type="subcellular location">
    <subcellularLocation>
        <location evidence="2">Cell membrane</location>
    </subcellularLocation>
    <subcellularLocation>
        <location evidence="1">Membrane</location>
        <topology evidence="1">Multi-pass membrane protein</topology>
    </subcellularLocation>
</comment>
<dbReference type="SUPFAM" id="SSF103473">
    <property type="entry name" value="MFS general substrate transporter"/>
    <property type="match status" value="1"/>
</dbReference>
<protein>
    <recommendedName>
        <fullName evidence="9">Proton-coupled folate transporter</fullName>
    </recommendedName>
</protein>
<dbReference type="EMBL" id="WJBH02000006">
    <property type="protein sequence ID" value="KAI9556908.1"/>
    <property type="molecule type" value="Genomic_DNA"/>
</dbReference>
<accession>A0AAD5LFS6</accession>
<dbReference type="InterPro" id="IPR011701">
    <property type="entry name" value="MFS"/>
</dbReference>
<evidence type="ECO:0000256" key="6">
    <source>
        <dbReference type="SAM" id="Phobius"/>
    </source>
</evidence>
<evidence type="ECO:0008006" key="9">
    <source>
        <dbReference type="Google" id="ProtNLM"/>
    </source>
</evidence>
<feature type="transmembrane region" description="Helical" evidence="6">
    <location>
        <begin position="307"/>
        <end position="325"/>
    </location>
</feature>
<dbReference type="AlphaFoldDB" id="A0AAD5LFS6"/>
<keyword evidence="4 6" id="KW-1133">Transmembrane helix</keyword>
<keyword evidence="5 6" id="KW-0472">Membrane</keyword>
<evidence type="ECO:0000256" key="1">
    <source>
        <dbReference type="ARBA" id="ARBA00004141"/>
    </source>
</evidence>
<dbReference type="Pfam" id="PF07690">
    <property type="entry name" value="MFS_1"/>
    <property type="match status" value="1"/>
</dbReference>
<feature type="transmembrane region" description="Helical" evidence="6">
    <location>
        <begin position="156"/>
        <end position="184"/>
    </location>
</feature>
<dbReference type="PRINTS" id="PR01035">
    <property type="entry name" value="TCRTETA"/>
</dbReference>
<dbReference type="PANTHER" id="PTHR23507">
    <property type="entry name" value="ZGC:174356"/>
    <property type="match status" value="1"/>
</dbReference>
<reference evidence="7 8" key="1">
    <citation type="submission" date="2022-05" db="EMBL/GenBank/DDBJ databases">
        <title>A multi-omics perspective on studying reproductive biology in Daphnia sinensis.</title>
        <authorList>
            <person name="Jia J."/>
        </authorList>
    </citation>
    <scope>NUCLEOTIDE SEQUENCE [LARGE SCALE GENOMIC DNA]</scope>
    <source>
        <strain evidence="7 8">WSL</strain>
    </source>
</reference>
<feature type="transmembrane region" description="Helical" evidence="6">
    <location>
        <begin position="269"/>
        <end position="295"/>
    </location>
</feature>
<dbReference type="InterPro" id="IPR036259">
    <property type="entry name" value="MFS_trans_sf"/>
</dbReference>
<dbReference type="PANTHER" id="PTHR23507:SF1">
    <property type="entry name" value="FI18259P1-RELATED"/>
    <property type="match status" value="1"/>
</dbReference>
<sequence>MERSVSDASSTDLVASVESFTPSTPAASPLEKFKKALCIVTVEPVLFMYMLATFMQYSVFQDLVYQKTCQSNFNSSVCQNLNNNSYALDVVQEQASHWILGSTAALTIPSIIVANYLGSYSDLYDRKWPLLFPACGMVLASIVYILMSLYDFIPVSMIVLASFLSGIFGGFVSCIMSVMSYISAVSSEESRSLRVAMLEAMTFCGGTVGPFIGGALLGSTGSHAAVFLVIMAFYVLVILYVIFLLFSCHHFQSSLQTCFKQRPNSRRRNLLILIACALITMTVTAGEMDVAYLFTKDDPLNWSYETYSYYFGLKFGVGALSLIALSPVVRRLNFQEAFTCCIGLVSKAAGLVLHGFATTTVMMFCVPFLSMFNTFCLPSIRSLLSKQVEPNELGKLFAFVASIENICTLLGSIVFNVLYPLTRSIFRGFTFELAAALLVIPLILMRWSFYFWRRKKSKKSCAAEKTDPHPHAICYFLLQDLRPKSVFSQSGSRASVETGTIRNVRSSVNDHF</sequence>
<evidence type="ECO:0000256" key="3">
    <source>
        <dbReference type="ARBA" id="ARBA00022692"/>
    </source>
</evidence>
<feature type="transmembrane region" description="Helical" evidence="6">
    <location>
        <begin position="425"/>
        <end position="449"/>
    </location>
</feature>
<dbReference type="Proteomes" id="UP000820818">
    <property type="component" value="Linkage Group LG6"/>
</dbReference>
<dbReference type="InterPro" id="IPR001958">
    <property type="entry name" value="Tet-R_TetA/multi-R_MdtG-like"/>
</dbReference>
<proteinExistence type="predicted"/>
<comment type="caution">
    <text evidence="7">The sequence shown here is derived from an EMBL/GenBank/DDBJ whole genome shotgun (WGS) entry which is preliminary data.</text>
</comment>
<feature type="transmembrane region" description="Helical" evidence="6">
    <location>
        <begin position="361"/>
        <end position="384"/>
    </location>
</feature>
<dbReference type="GO" id="GO:0016020">
    <property type="term" value="C:membrane"/>
    <property type="evidence" value="ECO:0007669"/>
    <property type="project" value="UniProtKB-SubCell"/>
</dbReference>
<evidence type="ECO:0000313" key="8">
    <source>
        <dbReference type="Proteomes" id="UP000820818"/>
    </source>
</evidence>